<dbReference type="AlphaFoldDB" id="A0A975NJU0"/>
<dbReference type="EMBL" id="CP076135">
    <property type="protein sequence ID" value="QWG16402.1"/>
    <property type="molecule type" value="Genomic_DNA"/>
</dbReference>
<evidence type="ECO:0000256" key="1">
    <source>
        <dbReference type="SAM" id="Phobius"/>
    </source>
</evidence>
<proteinExistence type="predicted"/>
<organism evidence="2 3">
    <name type="scientific">Bradyrhizobium sediminis</name>
    <dbReference type="NCBI Taxonomy" id="2840469"/>
    <lineage>
        <taxon>Bacteria</taxon>
        <taxon>Pseudomonadati</taxon>
        <taxon>Pseudomonadota</taxon>
        <taxon>Alphaproteobacteria</taxon>
        <taxon>Hyphomicrobiales</taxon>
        <taxon>Nitrobacteraceae</taxon>
        <taxon>Bradyrhizobium</taxon>
    </lineage>
</organism>
<feature type="transmembrane region" description="Helical" evidence="1">
    <location>
        <begin position="23"/>
        <end position="44"/>
    </location>
</feature>
<dbReference type="SUPFAM" id="SSF52266">
    <property type="entry name" value="SGNH hydrolase"/>
    <property type="match status" value="1"/>
</dbReference>
<dbReference type="KEGG" id="bsei:KMZ68_15380"/>
<evidence type="ECO:0008006" key="4">
    <source>
        <dbReference type="Google" id="ProtNLM"/>
    </source>
</evidence>
<dbReference type="RefSeq" id="WP_215612121.1">
    <property type="nucleotide sequence ID" value="NZ_CP076135.1"/>
</dbReference>
<reference evidence="2" key="1">
    <citation type="submission" date="2021-06" db="EMBL/GenBank/DDBJ databases">
        <title>Bradyrhizobium sp. S2-11-2 Genome sequencing.</title>
        <authorList>
            <person name="Jin L."/>
        </authorList>
    </citation>
    <scope>NUCLEOTIDE SEQUENCE</scope>
    <source>
        <strain evidence="2">S2-11-2</strain>
    </source>
</reference>
<dbReference type="Gene3D" id="3.40.50.1110">
    <property type="entry name" value="SGNH hydrolase"/>
    <property type="match status" value="1"/>
</dbReference>
<protein>
    <recommendedName>
        <fullName evidence="4">SGNH/GDSL hydrolase family protein</fullName>
    </recommendedName>
</protein>
<dbReference type="Proteomes" id="UP000680805">
    <property type="component" value="Chromosome"/>
</dbReference>
<evidence type="ECO:0000313" key="2">
    <source>
        <dbReference type="EMBL" id="QWG16402.1"/>
    </source>
</evidence>
<keyword evidence="1" id="KW-1133">Transmembrane helix</keyword>
<dbReference type="GO" id="GO:0016788">
    <property type="term" value="F:hydrolase activity, acting on ester bonds"/>
    <property type="evidence" value="ECO:0007669"/>
    <property type="project" value="UniProtKB-ARBA"/>
</dbReference>
<sequence>MSENLASRSLLGGLSAWLSLRRALAYTGMFFYCLVLFLAFDFAWSSLTRGEERARAARIANPVYDHGFAADFDGYDVWGELRYRLVTNSLGFKDASIRKVPLKPASRRVLLIGDSFVEGIGMNFEDSFAGLLQQAGQQRSEKVEFLNAGVASYSPVIYYKKIKYLLDIGLQFDEVVVFSDTSDVTDEANSYFCIDDDPKYRAHCTSAEGSAQPVAASPAAPLPEVAAAPKKSDFFIDRFVITNRVRISIKRSIQSWLGNRRRAINNDHARIGWTIPGLDVARDYKLLGVEGGIQRSRQNMRALSDLLAARNIPLTVVVYPWAQQLAQGDRNSPQISLWREFCEGRCKAFINLFPVFFAAAEADKDWYEHLFILGDDHFSVEGNRMMFRELARHLL</sequence>
<accession>A0A975NJU0</accession>
<keyword evidence="1" id="KW-0812">Transmembrane</keyword>
<gene>
    <name evidence="2" type="ORF">KMZ68_15380</name>
</gene>
<evidence type="ECO:0000313" key="3">
    <source>
        <dbReference type="Proteomes" id="UP000680805"/>
    </source>
</evidence>
<keyword evidence="1" id="KW-0472">Membrane</keyword>
<dbReference type="InterPro" id="IPR036514">
    <property type="entry name" value="SGNH_hydro_sf"/>
</dbReference>
<name>A0A975NJU0_9BRAD</name>